<gene>
    <name evidence="3" type="ORF">BD311DRAFT_778630</name>
</gene>
<dbReference type="GO" id="GO:0008410">
    <property type="term" value="F:CoA-transferase activity"/>
    <property type="evidence" value="ECO:0007669"/>
    <property type="project" value="TreeGrafter"/>
</dbReference>
<dbReference type="OrthoDB" id="5863171at2759"/>
<dbReference type="PANTHER" id="PTHR48207">
    <property type="entry name" value="SUCCINATE--HYDROXYMETHYLGLUTARATE COA-TRANSFERASE"/>
    <property type="match status" value="1"/>
</dbReference>
<dbReference type="Pfam" id="PF02515">
    <property type="entry name" value="CoA_transf_3"/>
    <property type="match status" value="1"/>
</dbReference>
<dbReference type="Gene3D" id="3.30.1540.10">
    <property type="entry name" value="formyl-coa transferase, domain 3"/>
    <property type="match status" value="1"/>
</dbReference>
<dbReference type="InterPro" id="IPR050483">
    <property type="entry name" value="CoA-transferase_III_domain"/>
</dbReference>
<evidence type="ECO:0000256" key="1">
    <source>
        <dbReference type="ARBA" id="ARBA00008383"/>
    </source>
</evidence>
<accession>A0A4Q9MNV4</accession>
<sequence length="478" mass="51823">MTTARRFRFEGVYRRKAATELLNVVSSTTKAKIRHSSSQSGAARSLPLVGIKVLEVGQVIAGPFCGQLLGHYGAEVIKVEPPKTGDPLRVWRELDVDGVSPWWRSIARNKKSVTIDMRKEEGRSLVKQLAVQSDVMIENFKPGTLEKWNLGPADLHPLNPSLIFTRVSGYGQTGPWASRPGYASVCEAESGFRYINGISDPETGSLSGAPIRPNISLGDSVAGLHAAFGTVLALLSRKNREAQGLQGGQTVDVSIFESMINLMEGIIPEYDRKGKIRGPSGSSVTGIVPTNAYPCLPAPSAPNVPAYVVIGANADSIYVRLMTALGRADLIGPDYAQNHHRVERQAEIEDAIAAWTSTRSPEEVEETLREVGVPVGRVLNVKDIVESEHVRVRGLVEEVWVPKQTRTKVEGASGGEEGKGEGWSVKMSKVVPVLEGCDTKTRWAGPELGQHNREVLIGQLGLDEAEFARLQEEGVIGR</sequence>
<dbReference type="SUPFAM" id="SSF89796">
    <property type="entry name" value="CoA-transferase family III (CaiB/BaiF)"/>
    <property type="match status" value="1"/>
</dbReference>
<dbReference type="AlphaFoldDB" id="A0A4Q9MNV4"/>
<evidence type="ECO:0000256" key="2">
    <source>
        <dbReference type="ARBA" id="ARBA00022679"/>
    </source>
</evidence>
<name>A0A4Q9MNV4_9APHY</name>
<reference evidence="3" key="1">
    <citation type="submission" date="2019-01" db="EMBL/GenBank/DDBJ databases">
        <title>Draft genome sequences of three monokaryotic isolates of the white-rot basidiomycete fungus Dichomitus squalens.</title>
        <authorList>
            <consortium name="DOE Joint Genome Institute"/>
            <person name="Lopez S.C."/>
            <person name="Andreopoulos B."/>
            <person name="Pangilinan J."/>
            <person name="Lipzen A."/>
            <person name="Riley R."/>
            <person name="Ahrendt S."/>
            <person name="Ng V."/>
            <person name="Barry K."/>
            <person name="Daum C."/>
            <person name="Grigoriev I.V."/>
            <person name="Hilden K.S."/>
            <person name="Makela M.R."/>
            <person name="de Vries R.P."/>
        </authorList>
    </citation>
    <scope>NUCLEOTIDE SEQUENCE [LARGE SCALE GENOMIC DNA]</scope>
    <source>
        <strain evidence="3">OM18370.1</strain>
    </source>
</reference>
<dbReference type="Gene3D" id="3.40.50.10540">
    <property type="entry name" value="Crotonobetainyl-coa:carnitine coa-transferase, domain 1"/>
    <property type="match status" value="1"/>
</dbReference>
<dbReference type="Proteomes" id="UP000292957">
    <property type="component" value="Unassembled WGS sequence"/>
</dbReference>
<protein>
    <submittedName>
        <fullName evidence="3">CoA-transferase family III</fullName>
    </submittedName>
</protein>
<organism evidence="3">
    <name type="scientific">Dichomitus squalens</name>
    <dbReference type="NCBI Taxonomy" id="114155"/>
    <lineage>
        <taxon>Eukaryota</taxon>
        <taxon>Fungi</taxon>
        <taxon>Dikarya</taxon>
        <taxon>Basidiomycota</taxon>
        <taxon>Agaricomycotina</taxon>
        <taxon>Agaricomycetes</taxon>
        <taxon>Polyporales</taxon>
        <taxon>Polyporaceae</taxon>
        <taxon>Dichomitus</taxon>
    </lineage>
</organism>
<comment type="similarity">
    <text evidence="1">Belongs to the CoA-transferase III family.</text>
</comment>
<dbReference type="EMBL" id="ML143427">
    <property type="protein sequence ID" value="TBU27861.1"/>
    <property type="molecule type" value="Genomic_DNA"/>
</dbReference>
<dbReference type="InterPro" id="IPR023606">
    <property type="entry name" value="CoA-Trfase_III_dom_1_sf"/>
</dbReference>
<evidence type="ECO:0000313" key="3">
    <source>
        <dbReference type="EMBL" id="TBU27861.1"/>
    </source>
</evidence>
<dbReference type="PANTHER" id="PTHR48207:SF3">
    <property type="entry name" value="SUCCINATE--HYDROXYMETHYLGLUTARATE COA-TRANSFERASE"/>
    <property type="match status" value="1"/>
</dbReference>
<proteinExistence type="inferred from homology"/>
<keyword evidence="2 3" id="KW-0808">Transferase</keyword>
<dbReference type="InterPro" id="IPR003673">
    <property type="entry name" value="CoA-Trfase_fam_III"/>
</dbReference>
<dbReference type="InterPro" id="IPR044855">
    <property type="entry name" value="CoA-Trfase_III_dom3_sf"/>
</dbReference>